<comment type="caution">
    <text evidence="2">The sequence shown here is derived from an EMBL/GenBank/DDBJ whole genome shotgun (WGS) entry which is preliminary data.</text>
</comment>
<evidence type="ECO:0000313" key="3">
    <source>
        <dbReference type="Proteomes" id="UP001529510"/>
    </source>
</evidence>
<reference evidence="2 3" key="1">
    <citation type="submission" date="2024-05" db="EMBL/GenBank/DDBJ databases">
        <title>Genome sequencing and assembly of Indian major carp, Cirrhinus mrigala (Hamilton, 1822).</title>
        <authorList>
            <person name="Mohindra V."/>
            <person name="Chowdhury L.M."/>
            <person name="Lal K."/>
            <person name="Jena J.K."/>
        </authorList>
    </citation>
    <scope>NUCLEOTIDE SEQUENCE [LARGE SCALE GENOMIC DNA]</scope>
    <source>
        <strain evidence="2">CM1030</strain>
        <tissue evidence="2">Blood</tissue>
    </source>
</reference>
<feature type="non-terminal residue" evidence="2">
    <location>
        <position position="55"/>
    </location>
</feature>
<evidence type="ECO:0000313" key="2">
    <source>
        <dbReference type="EMBL" id="KAL0160380.1"/>
    </source>
</evidence>
<keyword evidence="1" id="KW-0175">Coiled coil</keyword>
<protein>
    <submittedName>
        <fullName evidence="2">Uncharacterized protein</fullName>
    </submittedName>
</protein>
<gene>
    <name evidence="2" type="ORF">M9458_044105</name>
</gene>
<keyword evidence="3" id="KW-1185">Reference proteome</keyword>
<proteinExistence type="predicted"/>
<accession>A0ABD0NG85</accession>
<feature type="coiled-coil region" evidence="1">
    <location>
        <begin position="12"/>
        <end position="43"/>
    </location>
</feature>
<feature type="non-terminal residue" evidence="2">
    <location>
        <position position="1"/>
    </location>
</feature>
<sequence length="55" mass="6596">DSEDVSHIMELTDQWKDKLTNLMENLREAESKQRKTIESVRADVVKWHKFYSDKS</sequence>
<dbReference type="AlphaFoldDB" id="A0ABD0NG85"/>
<organism evidence="2 3">
    <name type="scientific">Cirrhinus mrigala</name>
    <name type="common">Mrigala</name>
    <dbReference type="NCBI Taxonomy" id="683832"/>
    <lineage>
        <taxon>Eukaryota</taxon>
        <taxon>Metazoa</taxon>
        <taxon>Chordata</taxon>
        <taxon>Craniata</taxon>
        <taxon>Vertebrata</taxon>
        <taxon>Euteleostomi</taxon>
        <taxon>Actinopterygii</taxon>
        <taxon>Neopterygii</taxon>
        <taxon>Teleostei</taxon>
        <taxon>Ostariophysi</taxon>
        <taxon>Cypriniformes</taxon>
        <taxon>Cyprinidae</taxon>
        <taxon>Labeoninae</taxon>
        <taxon>Labeonini</taxon>
        <taxon>Cirrhinus</taxon>
    </lineage>
</organism>
<dbReference type="EMBL" id="JAMKFB020000022">
    <property type="protein sequence ID" value="KAL0160380.1"/>
    <property type="molecule type" value="Genomic_DNA"/>
</dbReference>
<name>A0ABD0NG85_CIRMR</name>
<evidence type="ECO:0000256" key="1">
    <source>
        <dbReference type="SAM" id="Coils"/>
    </source>
</evidence>
<dbReference type="Proteomes" id="UP001529510">
    <property type="component" value="Unassembled WGS sequence"/>
</dbReference>